<keyword evidence="6" id="KW-0597">Phosphoprotein</keyword>
<dbReference type="PROSITE" id="PS00237">
    <property type="entry name" value="G_PROTEIN_RECEP_F1_1"/>
    <property type="match status" value="1"/>
</dbReference>
<evidence type="ECO:0000256" key="20">
    <source>
        <dbReference type="SAM" id="Phobius"/>
    </source>
</evidence>
<evidence type="ECO:0000256" key="15">
    <source>
        <dbReference type="ARBA" id="ARBA00023329"/>
    </source>
</evidence>
<evidence type="ECO:0000256" key="5">
    <source>
        <dbReference type="ARBA" id="ARBA00022500"/>
    </source>
</evidence>
<evidence type="ECO:0000256" key="9">
    <source>
        <dbReference type="ARBA" id="ARBA00022989"/>
    </source>
</evidence>
<dbReference type="GO" id="GO:0005886">
    <property type="term" value="C:plasma membrane"/>
    <property type="evidence" value="ECO:0007669"/>
    <property type="project" value="UniProtKB-SubCell"/>
</dbReference>
<keyword evidence="13 19" id="KW-0675">Receptor</keyword>
<dbReference type="PRINTS" id="PR00426">
    <property type="entry name" value="C5ANPHYLTXNR"/>
</dbReference>
<dbReference type="InterPro" id="IPR017452">
    <property type="entry name" value="GPCR_Rhodpsn_7TM"/>
</dbReference>
<accession>A0A8C0WSB0</accession>
<gene>
    <name evidence="22" type="primary">LOC109694074</name>
</gene>
<evidence type="ECO:0000256" key="2">
    <source>
        <dbReference type="ARBA" id="ARBA00004651"/>
    </source>
</evidence>
<keyword evidence="15" id="KW-0968">Cytoplasmic vesicle</keyword>
<dbReference type="GO" id="GO:0006935">
    <property type="term" value="P:chemotaxis"/>
    <property type="evidence" value="ECO:0007669"/>
    <property type="project" value="UniProtKB-KW"/>
</dbReference>
<sequence length="351" mass="39415">GTMDNGTSVDDYYNYPEGTLDPNVPVDNSLKRLYFEDVLVLAIYSLVFLVGVLGNTLVVWVTAFEVRRTINAIWFLNLAVADLLSCLALPILFASIVLHKQWPFGAAACRVLPSLILFNMYSSILILVTISADRFLLVFKPIWCQSFRRARVAWAACAMAWGCALLLSVPSFLFRVVRKDPFSSHTTCGIDYGKDGFHVERTVAMLRLVLGFVVPLVILITCYTFLLLRTWSRKATRSTKTLKVVVAVVVSFFVLWLPYQVTGTIMAFLPQSSAAFYWLQRLDALCVSLAYVNCCVNPIIYVTAGWGFLVQLRKSLPSVLRNVLTDESLSRESKSFTRSTIDTQPQKSQEV</sequence>
<dbReference type="GO" id="GO:0031410">
    <property type="term" value="C:cytoplasmic vesicle"/>
    <property type="evidence" value="ECO:0007669"/>
    <property type="project" value="UniProtKB-SubCell"/>
</dbReference>
<feature type="transmembrane region" description="Helical" evidence="20">
    <location>
        <begin position="73"/>
        <end position="99"/>
    </location>
</feature>
<feature type="transmembrane region" description="Helical" evidence="20">
    <location>
        <begin position="111"/>
        <end position="132"/>
    </location>
</feature>
<dbReference type="GO" id="GO:0007200">
    <property type="term" value="P:phospholipase C-activating G protein-coupled receptor signaling pathway"/>
    <property type="evidence" value="ECO:0007669"/>
    <property type="project" value="TreeGrafter"/>
</dbReference>
<dbReference type="PANTHER" id="PTHR24225">
    <property type="entry name" value="CHEMOTACTIC RECEPTOR"/>
    <property type="match status" value="1"/>
</dbReference>
<keyword evidence="5" id="KW-0145">Chemotaxis</keyword>
<evidence type="ECO:0000256" key="12">
    <source>
        <dbReference type="ARBA" id="ARBA00023157"/>
    </source>
</evidence>
<dbReference type="FunFam" id="1.20.1070.10:FF:000034">
    <property type="entry name" value="G-protein coupled receptor 1"/>
    <property type="match status" value="1"/>
</dbReference>
<keyword evidence="11 20" id="KW-0472">Membrane</keyword>
<dbReference type="InterPro" id="IPR000276">
    <property type="entry name" value="GPCR_Rhodpsn"/>
</dbReference>
<evidence type="ECO:0000256" key="18">
    <source>
        <dbReference type="ARBA" id="ARBA00045990"/>
    </source>
</evidence>
<keyword evidence="10 19" id="KW-0297">G-protein coupled receptor</keyword>
<evidence type="ECO:0000256" key="1">
    <source>
        <dbReference type="ARBA" id="ARBA00004541"/>
    </source>
</evidence>
<evidence type="ECO:0000256" key="17">
    <source>
        <dbReference type="ARBA" id="ARBA00033421"/>
    </source>
</evidence>
<dbReference type="GO" id="GO:0007204">
    <property type="term" value="P:positive regulation of cytosolic calcium ion concentration"/>
    <property type="evidence" value="ECO:0007669"/>
    <property type="project" value="TreeGrafter"/>
</dbReference>
<feature type="transmembrane region" description="Helical" evidence="20">
    <location>
        <begin position="38"/>
        <end position="61"/>
    </location>
</feature>
<evidence type="ECO:0000256" key="10">
    <source>
        <dbReference type="ARBA" id="ARBA00023040"/>
    </source>
</evidence>
<comment type="subcellular location">
    <subcellularLocation>
        <location evidence="2">Cell membrane</location>
        <topology evidence="2">Multi-pass membrane protein</topology>
    </subcellularLocation>
    <subcellularLocation>
        <location evidence="1">Cytoplasmic vesicle</location>
    </subcellularLocation>
</comment>
<dbReference type="Ensembl" id="ENSCCNT00000016397.1">
    <property type="protein sequence ID" value="ENSCCNP00000012489.1"/>
    <property type="gene ID" value="ENSCCNG00000012972.1"/>
</dbReference>
<feature type="transmembrane region" description="Helical" evidence="20">
    <location>
        <begin position="152"/>
        <end position="174"/>
    </location>
</feature>
<evidence type="ECO:0000256" key="8">
    <source>
        <dbReference type="ARBA" id="ARBA00022692"/>
    </source>
</evidence>
<comment type="similarity">
    <text evidence="16">Belongs to the chemokine-like receptor (CMKLR) family.</text>
</comment>
<evidence type="ECO:0000256" key="14">
    <source>
        <dbReference type="ARBA" id="ARBA00023224"/>
    </source>
</evidence>
<dbReference type="AlphaFoldDB" id="A0A8C0WSB0"/>
<keyword evidence="9 20" id="KW-1133">Transmembrane helix</keyword>
<keyword evidence="8 19" id="KW-0812">Transmembrane</keyword>
<dbReference type="GO" id="GO:0006954">
    <property type="term" value="P:inflammatory response"/>
    <property type="evidence" value="ECO:0007669"/>
    <property type="project" value="TreeGrafter"/>
</dbReference>
<dbReference type="GO" id="GO:0004878">
    <property type="term" value="F:complement component C5a receptor activity"/>
    <property type="evidence" value="ECO:0007669"/>
    <property type="project" value="TreeGrafter"/>
</dbReference>
<feature type="transmembrane region" description="Helical" evidence="20">
    <location>
        <begin position="244"/>
        <end position="269"/>
    </location>
</feature>
<dbReference type="PRINTS" id="PR01104">
    <property type="entry name" value="ANPHYLATOXNR"/>
</dbReference>
<dbReference type="Pfam" id="PF00001">
    <property type="entry name" value="7tm_1"/>
    <property type="match status" value="1"/>
</dbReference>
<feature type="domain" description="G-protein coupled receptors family 1 profile" evidence="21">
    <location>
        <begin position="54"/>
        <end position="301"/>
    </location>
</feature>
<evidence type="ECO:0000256" key="6">
    <source>
        <dbReference type="ARBA" id="ARBA00022553"/>
    </source>
</evidence>
<dbReference type="InterPro" id="IPR002234">
    <property type="entry name" value="Anphylx_rcpt_C3a/C5a1-2"/>
</dbReference>
<dbReference type="InterPro" id="IPR000826">
    <property type="entry name" value="Formyl_rcpt-rel"/>
</dbReference>
<evidence type="ECO:0000256" key="3">
    <source>
        <dbReference type="ARBA" id="ARBA00016344"/>
    </source>
</evidence>
<feature type="transmembrane region" description="Helical" evidence="20">
    <location>
        <begin position="208"/>
        <end position="232"/>
    </location>
</feature>
<name>A0A8C0WSB0_CASCN</name>
<reference evidence="22" key="1">
    <citation type="submission" date="2023-09" db="UniProtKB">
        <authorList>
            <consortium name="Ensembl"/>
        </authorList>
    </citation>
    <scope>IDENTIFICATION</scope>
</reference>
<organism evidence="22">
    <name type="scientific">Castor canadensis</name>
    <name type="common">American beaver</name>
    <dbReference type="NCBI Taxonomy" id="51338"/>
    <lineage>
        <taxon>Eukaryota</taxon>
        <taxon>Metazoa</taxon>
        <taxon>Chordata</taxon>
        <taxon>Craniata</taxon>
        <taxon>Vertebrata</taxon>
        <taxon>Euteleostomi</taxon>
        <taxon>Mammalia</taxon>
        <taxon>Eutheria</taxon>
        <taxon>Euarchontoglires</taxon>
        <taxon>Glires</taxon>
        <taxon>Rodentia</taxon>
        <taxon>Castorimorpha</taxon>
        <taxon>Castoridae</taxon>
        <taxon>Castor</taxon>
    </lineage>
</organism>
<keyword evidence="4" id="KW-1003">Cell membrane</keyword>
<dbReference type="Gene3D" id="1.20.1070.10">
    <property type="entry name" value="Rhodopsin 7-helix transmembrane proteins"/>
    <property type="match status" value="1"/>
</dbReference>
<keyword evidence="12" id="KW-1015">Disulfide bond</keyword>
<keyword evidence="7" id="KW-0765">Sulfation</keyword>
<proteinExistence type="inferred from homology"/>
<dbReference type="PROSITE" id="PS50262">
    <property type="entry name" value="G_PROTEIN_RECEP_F1_2"/>
    <property type="match status" value="1"/>
</dbReference>
<evidence type="ECO:0000256" key="13">
    <source>
        <dbReference type="ARBA" id="ARBA00023170"/>
    </source>
</evidence>
<comment type="function">
    <text evidence="18">Receptor for the chemotactic and inflammatory peptide anaphylatoxin C5a. The ligand interacts with at least two sites on the receptor: a high-affinity site on the extracellular N-terminus, and a second site in the transmembrane region which activates downstream signaling events. Receptor activation stimulates chemotaxis, granule enzyme release, intracellular calcium release and superoxide anion production.</text>
</comment>
<evidence type="ECO:0000256" key="11">
    <source>
        <dbReference type="ARBA" id="ARBA00023136"/>
    </source>
</evidence>
<feature type="transmembrane region" description="Helical" evidence="20">
    <location>
        <begin position="289"/>
        <end position="312"/>
    </location>
</feature>
<dbReference type="SUPFAM" id="SSF81321">
    <property type="entry name" value="Family A G protein-coupled receptor-like"/>
    <property type="match status" value="1"/>
</dbReference>
<dbReference type="GO" id="GO:0004930">
    <property type="term" value="F:G protein-coupled receptor activity"/>
    <property type="evidence" value="ECO:0007669"/>
    <property type="project" value="UniProtKB-KW"/>
</dbReference>
<evidence type="ECO:0000256" key="19">
    <source>
        <dbReference type="RuleBase" id="RU000688"/>
    </source>
</evidence>
<dbReference type="PANTHER" id="PTHR24225:SF29">
    <property type="entry name" value="C5A ANAPHYLATOXIN CHEMOTACTIC RECEPTOR 1"/>
    <property type="match status" value="1"/>
</dbReference>
<evidence type="ECO:0000256" key="7">
    <source>
        <dbReference type="ARBA" id="ARBA00022641"/>
    </source>
</evidence>
<keyword evidence="14 19" id="KW-0807">Transducer</keyword>
<evidence type="ECO:0000313" key="22">
    <source>
        <dbReference type="Ensembl" id="ENSCCNP00000012489.1"/>
    </source>
</evidence>
<evidence type="ECO:0000256" key="4">
    <source>
        <dbReference type="ARBA" id="ARBA00022475"/>
    </source>
</evidence>
<comment type="similarity">
    <text evidence="19">Belongs to the G-protein coupled receptor 1 family.</text>
</comment>
<dbReference type="PRINTS" id="PR00237">
    <property type="entry name" value="GPCRRHODOPSN"/>
</dbReference>
<evidence type="ECO:0000256" key="16">
    <source>
        <dbReference type="ARBA" id="ARBA00025736"/>
    </source>
</evidence>
<evidence type="ECO:0000259" key="21">
    <source>
        <dbReference type="PROSITE" id="PS50262"/>
    </source>
</evidence>
<protein>
    <recommendedName>
        <fullName evidence="3">C5a anaphylatoxin chemotactic receptor 1</fullName>
    </recommendedName>
    <alternativeName>
        <fullName evidence="17">C5a anaphylatoxin chemotactic receptor</fullName>
    </alternativeName>
</protein>